<dbReference type="PROSITE" id="PS51909">
    <property type="entry name" value="LYSOZYME_I"/>
    <property type="match status" value="1"/>
</dbReference>
<evidence type="ECO:0000256" key="4">
    <source>
        <dbReference type="ARBA" id="ARBA00022638"/>
    </source>
</evidence>
<evidence type="ECO:0000256" key="5">
    <source>
        <dbReference type="ARBA" id="ARBA00022801"/>
    </source>
</evidence>
<evidence type="ECO:0000256" key="7">
    <source>
        <dbReference type="SAM" id="MobiDB-lite"/>
    </source>
</evidence>
<evidence type="ECO:0000313" key="8">
    <source>
        <dbReference type="EMBL" id="ETO26034.1"/>
    </source>
</evidence>
<comment type="caution">
    <text evidence="8">The sequence shown here is derived from an EMBL/GenBank/DDBJ whole genome shotgun (WGS) entry which is preliminary data.</text>
</comment>
<dbReference type="GO" id="GO:0031640">
    <property type="term" value="P:killing of cells of another organism"/>
    <property type="evidence" value="ECO:0007669"/>
    <property type="project" value="UniProtKB-KW"/>
</dbReference>
<keyword evidence="4" id="KW-0081">Bacteriolytic enzyme</keyword>
<keyword evidence="6" id="KW-0326">Glycosidase</keyword>
<feature type="compositionally biased region" description="Basic and acidic residues" evidence="7">
    <location>
        <begin position="44"/>
        <end position="56"/>
    </location>
</feature>
<gene>
    <name evidence="8" type="ORF">RFI_11102</name>
</gene>
<name>X6NJY4_RETFI</name>
<feature type="compositionally biased region" description="Low complexity" evidence="7">
    <location>
        <begin position="1"/>
        <end position="42"/>
    </location>
</feature>
<protein>
    <recommendedName>
        <fullName evidence="2">lysozyme</fullName>
        <ecNumber evidence="2">3.2.1.17</ecNumber>
    </recommendedName>
</protein>
<organism evidence="8 9">
    <name type="scientific">Reticulomyxa filosa</name>
    <dbReference type="NCBI Taxonomy" id="46433"/>
    <lineage>
        <taxon>Eukaryota</taxon>
        <taxon>Sar</taxon>
        <taxon>Rhizaria</taxon>
        <taxon>Retaria</taxon>
        <taxon>Foraminifera</taxon>
        <taxon>Monothalamids</taxon>
        <taxon>Reticulomyxidae</taxon>
        <taxon>Reticulomyxa</taxon>
    </lineage>
</organism>
<dbReference type="Proteomes" id="UP000023152">
    <property type="component" value="Unassembled WGS sequence"/>
</dbReference>
<keyword evidence="9" id="KW-1185">Reference proteome</keyword>
<proteinExistence type="predicted"/>
<dbReference type="AlphaFoldDB" id="X6NJY4"/>
<dbReference type="InterPro" id="IPR008597">
    <property type="entry name" value="Invert_lysozyme"/>
</dbReference>
<sequence length="193" mass="22693">MNQATSSQATQGQISQGQQAQNQGSLKQQSQRQPQQQPSNPQHEQIESHRPQREQVKNQQPQSQPPRKEKSETYTPGNFFYALLQVETNKRKGNRESDFEEGKGPFNIRYEYWTEAGIPEDYKTRILELEKSKECIRTWMNRHCKPEWSKTMSLEDCETCVRKYRGGPKGNTVDPDNEYWIEFKEYLNPDKTC</sequence>
<dbReference type="OrthoDB" id="6337871at2759"/>
<comment type="catalytic activity">
    <reaction evidence="1">
        <text>Hydrolysis of (1-&gt;4)-beta-linkages between N-acetylmuramic acid and N-acetyl-D-glucosamine residues in a peptidoglycan and between N-acetyl-D-glucosamine residues in chitodextrins.</text>
        <dbReference type="EC" id="3.2.1.17"/>
    </reaction>
</comment>
<evidence type="ECO:0000256" key="1">
    <source>
        <dbReference type="ARBA" id="ARBA00000632"/>
    </source>
</evidence>
<evidence type="ECO:0000313" key="9">
    <source>
        <dbReference type="Proteomes" id="UP000023152"/>
    </source>
</evidence>
<evidence type="ECO:0000256" key="2">
    <source>
        <dbReference type="ARBA" id="ARBA00012732"/>
    </source>
</evidence>
<dbReference type="Gene3D" id="1.10.530.10">
    <property type="match status" value="1"/>
</dbReference>
<reference evidence="8 9" key="1">
    <citation type="journal article" date="2013" name="Curr. Biol.">
        <title>The Genome of the Foraminiferan Reticulomyxa filosa.</title>
        <authorList>
            <person name="Glockner G."/>
            <person name="Hulsmann N."/>
            <person name="Schleicher M."/>
            <person name="Noegel A.A."/>
            <person name="Eichinger L."/>
            <person name="Gallinger C."/>
            <person name="Pawlowski J."/>
            <person name="Sierra R."/>
            <person name="Euteneuer U."/>
            <person name="Pillet L."/>
            <person name="Moustafa A."/>
            <person name="Platzer M."/>
            <person name="Groth M."/>
            <person name="Szafranski K."/>
            <person name="Schliwa M."/>
        </authorList>
    </citation>
    <scope>NUCLEOTIDE SEQUENCE [LARGE SCALE GENOMIC DNA]</scope>
</reference>
<keyword evidence="5" id="KW-0378">Hydrolase</keyword>
<dbReference type="EC" id="3.2.1.17" evidence="2"/>
<keyword evidence="3" id="KW-0929">Antimicrobial</keyword>
<dbReference type="EMBL" id="ASPP01008129">
    <property type="protein sequence ID" value="ETO26034.1"/>
    <property type="molecule type" value="Genomic_DNA"/>
</dbReference>
<evidence type="ECO:0000256" key="6">
    <source>
        <dbReference type="ARBA" id="ARBA00023295"/>
    </source>
</evidence>
<evidence type="ECO:0000256" key="3">
    <source>
        <dbReference type="ARBA" id="ARBA00022529"/>
    </source>
</evidence>
<dbReference type="GO" id="GO:0042742">
    <property type="term" value="P:defense response to bacterium"/>
    <property type="evidence" value="ECO:0007669"/>
    <property type="project" value="UniProtKB-KW"/>
</dbReference>
<feature type="region of interest" description="Disordered" evidence="7">
    <location>
        <begin position="1"/>
        <end position="76"/>
    </location>
</feature>
<accession>X6NJY4</accession>
<dbReference type="GO" id="GO:0003796">
    <property type="term" value="F:lysozyme activity"/>
    <property type="evidence" value="ECO:0007669"/>
    <property type="project" value="UniProtKB-EC"/>
</dbReference>